<evidence type="ECO:0000313" key="5">
    <source>
        <dbReference type="Proteomes" id="UP000017148"/>
    </source>
</evidence>
<feature type="transmembrane region" description="Helical" evidence="2">
    <location>
        <begin position="209"/>
        <end position="234"/>
    </location>
</feature>
<keyword evidence="1" id="KW-1003">Cell membrane</keyword>
<name>U7D4T8_9BACT</name>
<evidence type="ECO:0000256" key="1">
    <source>
        <dbReference type="PIRNR" id="PIRNR003097"/>
    </source>
</evidence>
<feature type="transmembrane region" description="Helical" evidence="2">
    <location>
        <begin position="168"/>
        <end position="188"/>
    </location>
</feature>
<proteinExistence type="inferred from homology"/>
<keyword evidence="1" id="KW-0131">Cell cycle</keyword>
<dbReference type="PANTHER" id="PTHR47755:SF1">
    <property type="entry name" value="CELL DIVISION PROTEIN FTSX"/>
    <property type="match status" value="1"/>
</dbReference>
<protein>
    <recommendedName>
        <fullName evidence="1">Cell division protein FtsX</fullName>
    </recommendedName>
</protein>
<comment type="similarity">
    <text evidence="1">Belongs to the ABC-4 integral membrane protein family. FtsX subfamily.</text>
</comment>
<dbReference type="Proteomes" id="UP000017148">
    <property type="component" value="Unassembled WGS sequence"/>
</dbReference>
<dbReference type="PIRSF" id="PIRSF003097">
    <property type="entry name" value="FtsX"/>
    <property type="match status" value="1"/>
</dbReference>
<keyword evidence="5" id="KW-1185">Reference proteome</keyword>
<keyword evidence="1 2" id="KW-0472">Membrane</keyword>
<dbReference type="PANTHER" id="PTHR47755">
    <property type="entry name" value="CELL DIVISION PROTEIN FTSX"/>
    <property type="match status" value="1"/>
</dbReference>
<dbReference type="InterPro" id="IPR040690">
    <property type="entry name" value="FtsX_ECD"/>
</dbReference>
<feature type="transmembrane region" description="Helical" evidence="2">
    <location>
        <begin position="254"/>
        <end position="275"/>
    </location>
</feature>
<comment type="caution">
    <text evidence="4">The sequence shown here is derived from an EMBL/GenBank/DDBJ whole genome shotgun (WGS) entry which is preliminary data.</text>
</comment>
<keyword evidence="2" id="KW-1133">Transmembrane helix</keyword>
<feature type="transmembrane region" description="Helical" evidence="2">
    <location>
        <begin position="21"/>
        <end position="44"/>
    </location>
</feature>
<evidence type="ECO:0000259" key="3">
    <source>
        <dbReference type="Pfam" id="PF18075"/>
    </source>
</evidence>
<dbReference type="GO" id="GO:0051301">
    <property type="term" value="P:cell division"/>
    <property type="evidence" value="ECO:0007669"/>
    <property type="project" value="UniProtKB-KW"/>
</dbReference>
<dbReference type="GO" id="GO:0016020">
    <property type="term" value="C:membrane"/>
    <property type="evidence" value="ECO:0007669"/>
    <property type="project" value="InterPro"/>
</dbReference>
<dbReference type="InterPro" id="IPR004513">
    <property type="entry name" value="FtsX"/>
</dbReference>
<dbReference type="Gene3D" id="3.30.70.3040">
    <property type="match status" value="1"/>
</dbReference>
<keyword evidence="1" id="KW-0132">Cell division</keyword>
<evidence type="ECO:0000313" key="4">
    <source>
        <dbReference type="EMBL" id="ERP31529.1"/>
    </source>
</evidence>
<evidence type="ECO:0000256" key="2">
    <source>
        <dbReference type="SAM" id="Phobius"/>
    </source>
</evidence>
<dbReference type="OrthoDB" id="9812531at2"/>
<sequence length="280" mass="31705">MNKLRYCIVEAFRSLREAKMVTVVSIITVAVTIFLLTAILLSLYNLHSWVSLQQQEPLISVFFTPETSDETGKDLAQELRQLDEIGTVRFSSRSEEYTRFTSLWGDEFVEDLDQNPFPPALYISSVDASIAPEELAQQIHDFPEVESIHYAQEWLRTLEEFQGRITRVLLGAFAIIFPALFFTIANTVKLTIYARKDLVINMEYLGASYWYIRMPFIIEGLLQGTLGAAAAWLALQGIRTTLLPMEYLLWFDNFLAAAMLIFGACTGVLGSMTALSKITQ</sequence>
<dbReference type="AlphaFoldDB" id="U7D4T8"/>
<feature type="domain" description="FtsX extracellular" evidence="3">
    <location>
        <begin position="59"/>
        <end position="148"/>
    </location>
</feature>
<reference evidence="4 5" key="1">
    <citation type="journal article" date="2013" name="Environ. Microbiol.">
        <title>Genome analysis of Chitinivibrio alkaliphilus gen. nov., sp. nov., a novel extremely haloalkaliphilic anaerobic chitinolytic bacterium from the candidate phylum Termite Group 3.</title>
        <authorList>
            <person name="Sorokin D.Y."/>
            <person name="Gumerov V.M."/>
            <person name="Rakitin A.L."/>
            <person name="Beletsky A.V."/>
            <person name="Damste J.S."/>
            <person name="Muyzer G."/>
            <person name="Mardanov A.V."/>
            <person name="Ravin N.V."/>
        </authorList>
    </citation>
    <scope>NUCLEOTIDE SEQUENCE [LARGE SCALE GENOMIC DNA]</scope>
    <source>
        <strain evidence="4 5">ACht1</strain>
    </source>
</reference>
<organism evidence="4 5">
    <name type="scientific">Chitinivibrio alkaliphilus ACht1</name>
    <dbReference type="NCBI Taxonomy" id="1313304"/>
    <lineage>
        <taxon>Bacteria</taxon>
        <taxon>Pseudomonadati</taxon>
        <taxon>Fibrobacterota</taxon>
        <taxon>Chitinivibrionia</taxon>
        <taxon>Chitinivibrionales</taxon>
        <taxon>Chitinivibrionaceae</taxon>
        <taxon>Chitinivibrio</taxon>
    </lineage>
</organism>
<dbReference type="eggNOG" id="COG2177">
    <property type="taxonomic scope" value="Bacteria"/>
</dbReference>
<dbReference type="Pfam" id="PF18075">
    <property type="entry name" value="FtsX_ECD"/>
    <property type="match status" value="1"/>
</dbReference>
<dbReference type="STRING" id="1313304.CALK_1574"/>
<accession>U7D4T8</accession>
<gene>
    <name evidence="4" type="ORF">CALK_1574</name>
</gene>
<dbReference type="EMBL" id="ASJR01000012">
    <property type="protein sequence ID" value="ERP31529.1"/>
    <property type="molecule type" value="Genomic_DNA"/>
</dbReference>
<dbReference type="RefSeq" id="WP_022637027.1">
    <property type="nucleotide sequence ID" value="NZ_ASJR01000012.1"/>
</dbReference>
<keyword evidence="2" id="KW-0812">Transmembrane</keyword>